<dbReference type="EMBL" id="JAUYZG010000018">
    <property type="protein sequence ID" value="KAK2880982.1"/>
    <property type="molecule type" value="Genomic_DNA"/>
</dbReference>
<dbReference type="Proteomes" id="UP001187343">
    <property type="component" value="Unassembled WGS sequence"/>
</dbReference>
<proteinExistence type="predicted"/>
<keyword evidence="2" id="KW-1185">Reference proteome</keyword>
<sequence>MGRLLRWAGTCRLLSIVCVSKPELAGDFILRHSFFIRMALRPAQRGFRMRTNLWKGKLCVDCAQPLSPGRRVRADAGHLSGGVADMVRQGMGRCAKTVPASTSDLLALDQHACAIQPANTPLYAAGPNSKPCPAPLLLIELIDQRAVLLSHTSIRVLLPSLPPHTKPLPAVPTSITASLRYTSIVAPRSLLGSQQVLCHLTCRYSGGMTCQAGKGPSINTHWRLPSTPQGPCVPGPPVTAG</sequence>
<protein>
    <submittedName>
        <fullName evidence="1">Uncharacterized protein</fullName>
    </submittedName>
</protein>
<reference evidence="1" key="1">
    <citation type="submission" date="2023-08" db="EMBL/GenBank/DDBJ databases">
        <title>Chromosome-level Genome Assembly of mud carp (Cirrhinus molitorella).</title>
        <authorList>
            <person name="Liu H."/>
        </authorList>
    </citation>
    <scope>NUCLEOTIDE SEQUENCE</scope>
    <source>
        <strain evidence="1">Prfri</strain>
        <tissue evidence="1">Muscle</tissue>
    </source>
</reference>
<organism evidence="1 2">
    <name type="scientific">Cirrhinus molitorella</name>
    <name type="common">mud carp</name>
    <dbReference type="NCBI Taxonomy" id="172907"/>
    <lineage>
        <taxon>Eukaryota</taxon>
        <taxon>Metazoa</taxon>
        <taxon>Chordata</taxon>
        <taxon>Craniata</taxon>
        <taxon>Vertebrata</taxon>
        <taxon>Euteleostomi</taxon>
        <taxon>Actinopterygii</taxon>
        <taxon>Neopterygii</taxon>
        <taxon>Teleostei</taxon>
        <taxon>Ostariophysi</taxon>
        <taxon>Cypriniformes</taxon>
        <taxon>Cyprinidae</taxon>
        <taxon>Labeoninae</taxon>
        <taxon>Labeonini</taxon>
        <taxon>Cirrhinus</taxon>
    </lineage>
</organism>
<evidence type="ECO:0000313" key="2">
    <source>
        <dbReference type="Proteomes" id="UP001187343"/>
    </source>
</evidence>
<evidence type="ECO:0000313" key="1">
    <source>
        <dbReference type="EMBL" id="KAK2880982.1"/>
    </source>
</evidence>
<comment type="caution">
    <text evidence="1">The sequence shown here is derived from an EMBL/GenBank/DDBJ whole genome shotgun (WGS) entry which is preliminary data.</text>
</comment>
<accession>A0AA88P8S1</accession>
<dbReference type="AlphaFoldDB" id="A0AA88P8S1"/>
<gene>
    <name evidence="1" type="ORF">Q8A67_018250</name>
</gene>
<name>A0AA88P8S1_9TELE</name>